<dbReference type="Proteomes" id="UP001190465">
    <property type="component" value="Chromosome"/>
</dbReference>
<name>A0ABM9LKL4_9MYCO</name>
<evidence type="ECO:0000313" key="2">
    <source>
        <dbReference type="Proteomes" id="UP001190465"/>
    </source>
</evidence>
<dbReference type="Gene3D" id="2.60.120.10">
    <property type="entry name" value="Jelly Rolls"/>
    <property type="match status" value="1"/>
</dbReference>
<proteinExistence type="predicted"/>
<evidence type="ECO:0000313" key="1">
    <source>
        <dbReference type="EMBL" id="CAJ1500563.1"/>
    </source>
</evidence>
<sequence length="153" mass="16220">MKVWRIADDSYWQAAPEGAPWAQTVVAAGELQGMKTAIHALGDATDEDTPLVVVIKFPPNYVLPRHAHRSDRLELVVSGSLKVDGQWLHPGDIWASSAGEFYGPHVMGPDGCTTMELATVAGGHLLSFEVDGAAVDVDFSDPASLAAVGSLLQ</sequence>
<accession>A0ABM9LKL4</accession>
<dbReference type="RefSeq" id="WP_308481914.1">
    <property type="nucleotide sequence ID" value="NZ_OY726397.1"/>
</dbReference>
<gene>
    <name evidence="1" type="ORF">MU0053_001703</name>
</gene>
<dbReference type="InterPro" id="IPR011051">
    <property type="entry name" value="RmlC_Cupin_sf"/>
</dbReference>
<evidence type="ECO:0008006" key="3">
    <source>
        <dbReference type="Google" id="ProtNLM"/>
    </source>
</evidence>
<reference evidence="1 2" key="1">
    <citation type="submission" date="2023-08" db="EMBL/GenBank/DDBJ databases">
        <authorList>
            <person name="Folkvardsen B D."/>
            <person name="Norman A."/>
        </authorList>
    </citation>
    <scope>NUCLEOTIDE SEQUENCE [LARGE SCALE GENOMIC DNA]</scope>
    <source>
        <strain evidence="1 2">Mu0053</strain>
    </source>
</reference>
<keyword evidence="2" id="KW-1185">Reference proteome</keyword>
<dbReference type="InterPro" id="IPR014710">
    <property type="entry name" value="RmlC-like_jellyroll"/>
</dbReference>
<organism evidence="1 2">
    <name type="scientific">[Mycobacterium] burgundiense</name>
    <dbReference type="NCBI Taxonomy" id="3064286"/>
    <lineage>
        <taxon>Bacteria</taxon>
        <taxon>Bacillati</taxon>
        <taxon>Actinomycetota</taxon>
        <taxon>Actinomycetes</taxon>
        <taxon>Mycobacteriales</taxon>
        <taxon>Mycobacteriaceae</taxon>
        <taxon>Mycolicibacterium</taxon>
    </lineage>
</organism>
<dbReference type="SUPFAM" id="SSF51182">
    <property type="entry name" value="RmlC-like cupins"/>
    <property type="match status" value="1"/>
</dbReference>
<protein>
    <recommendedName>
        <fullName evidence="3">ChrR-like cupin domain-containing protein</fullName>
    </recommendedName>
</protein>
<dbReference type="EMBL" id="OY726397">
    <property type="protein sequence ID" value="CAJ1500563.1"/>
    <property type="molecule type" value="Genomic_DNA"/>
</dbReference>